<comment type="catalytic activity">
    <reaction evidence="5">
        <text>an adenosine in mRNA + S-adenosyl-L-methionine = an N(6)-methyladenosine in mRNA + S-adenosyl-L-homocysteine + H(+)</text>
        <dbReference type="Rhea" id="RHEA:55584"/>
        <dbReference type="Rhea" id="RHEA-COMP:12414"/>
        <dbReference type="Rhea" id="RHEA-COMP:12417"/>
        <dbReference type="ChEBI" id="CHEBI:15378"/>
        <dbReference type="ChEBI" id="CHEBI:57856"/>
        <dbReference type="ChEBI" id="CHEBI:59789"/>
        <dbReference type="ChEBI" id="CHEBI:74411"/>
        <dbReference type="ChEBI" id="CHEBI:74449"/>
        <dbReference type="EC" id="2.1.1.348"/>
    </reaction>
</comment>
<reference evidence="7" key="1">
    <citation type="submission" date="2023-03" db="EMBL/GenBank/DDBJ databases">
        <title>Mating type loci evolution in Malassezia.</title>
        <authorList>
            <person name="Coelho M.A."/>
        </authorList>
    </citation>
    <scope>NUCLEOTIDE SEQUENCE</scope>
    <source>
        <strain evidence="7">CBS 7876</strain>
    </source>
</reference>
<dbReference type="GO" id="GO:0036396">
    <property type="term" value="C:RNA N6-methyladenosine methyltransferase complex"/>
    <property type="evidence" value="ECO:0007669"/>
    <property type="project" value="TreeGrafter"/>
</dbReference>
<dbReference type="GO" id="GO:0003676">
    <property type="term" value="F:nucleic acid binding"/>
    <property type="evidence" value="ECO:0007669"/>
    <property type="project" value="InterPro"/>
</dbReference>
<name>A0AAF0E4S5_9BASI</name>
<dbReference type="PANTHER" id="PTHR12829">
    <property type="entry name" value="N6-ADENOSINE-METHYLTRANSFERASE"/>
    <property type="match status" value="1"/>
</dbReference>
<gene>
    <name evidence="7" type="primary">IME4</name>
    <name evidence="7" type="ORF">MOBT1_002213</name>
</gene>
<evidence type="ECO:0000313" key="7">
    <source>
        <dbReference type="EMBL" id="WFD03522.1"/>
    </source>
</evidence>
<dbReference type="EC" id="2.1.1.348" evidence="1"/>
<dbReference type="PROSITE" id="PS00092">
    <property type="entry name" value="N6_MTASE"/>
    <property type="match status" value="1"/>
</dbReference>
<dbReference type="EMBL" id="CP119937">
    <property type="protein sequence ID" value="WFD03522.1"/>
    <property type="molecule type" value="Genomic_DNA"/>
</dbReference>
<dbReference type="GO" id="GO:0005634">
    <property type="term" value="C:nucleus"/>
    <property type="evidence" value="ECO:0007669"/>
    <property type="project" value="TreeGrafter"/>
</dbReference>
<protein>
    <recommendedName>
        <fullName evidence="1">mRNA m(6)A methyltransferase</fullName>
        <ecNumber evidence="1">2.1.1.348</ecNumber>
    </recommendedName>
</protein>
<keyword evidence="2 7" id="KW-0489">Methyltransferase</keyword>
<dbReference type="InterPro" id="IPR007757">
    <property type="entry name" value="MT-A70-like"/>
</dbReference>
<comment type="similarity">
    <text evidence="6">Belongs to the MT-A70-like family.</text>
</comment>
<keyword evidence="8" id="KW-1185">Reference proteome</keyword>
<evidence type="ECO:0000256" key="2">
    <source>
        <dbReference type="ARBA" id="ARBA00022603"/>
    </source>
</evidence>
<evidence type="ECO:0000256" key="5">
    <source>
        <dbReference type="ARBA" id="ARBA00048957"/>
    </source>
</evidence>
<evidence type="ECO:0000256" key="3">
    <source>
        <dbReference type="ARBA" id="ARBA00022679"/>
    </source>
</evidence>
<evidence type="ECO:0000256" key="6">
    <source>
        <dbReference type="PROSITE-ProRule" id="PRU00489"/>
    </source>
</evidence>
<dbReference type="PANTHER" id="PTHR12829:SF7">
    <property type="entry name" value="N6-ADENOSINE-METHYLTRANSFERASE CATALYTIC SUBUNIT"/>
    <property type="match status" value="1"/>
</dbReference>
<proteinExistence type="inferred from homology"/>
<evidence type="ECO:0000313" key="8">
    <source>
        <dbReference type="Proteomes" id="UP001214603"/>
    </source>
</evidence>
<dbReference type="InterPro" id="IPR002052">
    <property type="entry name" value="DNA_methylase_N6_adenine_CS"/>
</dbReference>
<dbReference type="GO" id="GO:0001734">
    <property type="term" value="F:mRNA m(6)A methyltransferase activity"/>
    <property type="evidence" value="ECO:0007669"/>
    <property type="project" value="UniProtKB-EC"/>
</dbReference>
<accession>A0AAF0E4S5</accession>
<organism evidence="7 8">
    <name type="scientific">Malassezia obtusa</name>
    <dbReference type="NCBI Taxonomy" id="76774"/>
    <lineage>
        <taxon>Eukaryota</taxon>
        <taxon>Fungi</taxon>
        <taxon>Dikarya</taxon>
        <taxon>Basidiomycota</taxon>
        <taxon>Ustilaginomycotina</taxon>
        <taxon>Malasseziomycetes</taxon>
        <taxon>Malasseziales</taxon>
        <taxon>Malasseziaceae</taxon>
        <taxon>Malassezia</taxon>
    </lineage>
</organism>
<keyword evidence="4" id="KW-0949">S-adenosyl-L-methionine</keyword>
<evidence type="ECO:0000256" key="1">
    <source>
        <dbReference type="ARBA" id="ARBA00012160"/>
    </source>
</evidence>
<dbReference type="Pfam" id="PF05063">
    <property type="entry name" value="MT-A70"/>
    <property type="match status" value="1"/>
</dbReference>
<keyword evidence="3 7" id="KW-0808">Transferase</keyword>
<evidence type="ECO:0000256" key="4">
    <source>
        <dbReference type="ARBA" id="ARBA00022691"/>
    </source>
</evidence>
<dbReference type="Proteomes" id="UP001214603">
    <property type="component" value="Chromosome 4"/>
</dbReference>
<dbReference type="InterPro" id="IPR029063">
    <property type="entry name" value="SAM-dependent_MTases_sf"/>
</dbReference>
<sequence length="482" mass="52577">MSDAAAAAELAARYLRRPTAKERLLAQLMHSSDNRFHAVCEQITRDACRMHRAACTKVHFRPLRLPHTNEALGHCGYLNSCHRKATCKFVHYEVDAGDAERAVWTPAAVAAARDTPLLAPAQQLSEAGLDAWRRTRHWDAAGLPAQWIQCDLRTFDLASLGKFDVVVADPPWDIHMSLPYGTLSDEQMYALPVPDLQDEGLLFLWVTGRAMELGRALLRHWGYERIDELVWVKINQLQRLIRTGRTGHWLNHTKEHCFVGLKRRGARADAPADAPAPGTHLALPSWAHRGMGNDVIVAPVRDTSRKPDELYAMIEKLCPGGRKVELFGRQHNVRRGWLTLGNQLRGTNVVSEHTPLLADAPRTPAEPVRAATSFAASEIEVIVHGLPRDLLAVEANARVLPRLDVPVYPGATQHVPVADEARGAQATAPGAPGAPGARTVALGSAEGGAEVAALAARTRAALEAAHTRAAPLAVVWSEQADG</sequence>
<dbReference type="GO" id="GO:0032259">
    <property type="term" value="P:methylation"/>
    <property type="evidence" value="ECO:0007669"/>
    <property type="project" value="UniProtKB-KW"/>
</dbReference>
<dbReference type="AlphaFoldDB" id="A0AAF0E4S5"/>
<dbReference type="SUPFAM" id="SSF53335">
    <property type="entry name" value="S-adenosyl-L-methionine-dependent methyltransferases"/>
    <property type="match status" value="1"/>
</dbReference>
<dbReference type="PROSITE" id="PS51143">
    <property type="entry name" value="MT_A70"/>
    <property type="match status" value="1"/>
</dbReference>